<reference evidence="2" key="1">
    <citation type="submission" date="2019-10" db="EMBL/GenBank/DDBJ databases">
        <title>Conservation and host-specific expression of non-tandemly repeated heterogenous ribosome RNA gene in arbuscular mycorrhizal fungi.</title>
        <authorList>
            <person name="Maeda T."/>
            <person name="Kobayashi Y."/>
            <person name="Nakagawa T."/>
            <person name="Ezawa T."/>
            <person name="Yamaguchi K."/>
            <person name="Bino T."/>
            <person name="Nishimoto Y."/>
            <person name="Shigenobu S."/>
            <person name="Kawaguchi M."/>
        </authorList>
    </citation>
    <scope>NUCLEOTIDE SEQUENCE</scope>
    <source>
        <strain evidence="2">HR1</strain>
    </source>
</reference>
<protein>
    <submittedName>
        <fullName evidence="2">Reverse transcriptase family protein</fullName>
    </submittedName>
</protein>
<dbReference type="EMBL" id="BLAL01000037">
    <property type="protein sequence ID" value="GES78370.1"/>
    <property type="molecule type" value="Genomic_DNA"/>
</dbReference>
<keyword evidence="2" id="KW-0548">Nucleotidyltransferase</keyword>
<proteinExistence type="predicted"/>
<dbReference type="GO" id="GO:0003964">
    <property type="term" value="F:RNA-directed DNA polymerase activity"/>
    <property type="evidence" value="ECO:0007669"/>
    <property type="project" value="UniProtKB-KW"/>
</dbReference>
<evidence type="ECO:0000313" key="2">
    <source>
        <dbReference type="EMBL" id="GES78370.1"/>
    </source>
</evidence>
<dbReference type="AlphaFoldDB" id="A0A8H3L1T5"/>
<name>A0A8H3L1T5_9GLOM</name>
<dbReference type="InterPro" id="IPR036691">
    <property type="entry name" value="Endo/exonu/phosph_ase_sf"/>
</dbReference>
<gene>
    <name evidence="2" type="ORF">RCL2_000567500</name>
</gene>
<feature type="domain" description="Reverse transcriptase" evidence="1">
    <location>
        <begin position="562"/>
        <end position="722"/>
    </location>
</feature>
<dbReference type="SUPFAM" id="SSF56219">
    <property type="entry name" value="DNase I-like"/>
    <property type="match status" value="1"/>
</dbReference>
<dbReference type="InterPro" id="IPR000477">
    <property type="entry name" value="RT_dom"/>
</dbReference>
<dbReference type="OrthoDB" id="414666at2759"/>
<accession>A0A8H3L1T5</accession>
<dbReference type="PANTHER" id="PTHR19446">
    <property type="entry name" value="REVERSE TRANSCRIPTASES"/>
    <property type="match status" value="1"/>
</dbReference>
<dbReference type="Pfam" id="PF00078">
    <property type="entry name" value="RVT_1"/>
    <property type="match status" value="1"/>
</dbReference>
<dbReference type="Gene3D" id="3.60.10.10">
    <property type="entry name" value="Endonuclease/exonuclease/phosphatase"/>
    <property type="match status" value="1"/>
</dbReference>
<evidence type="ECO:0000313" key="3">
    <source>
        <dbReference type="Proteomes" id="UP000615446"/>
    </source>
</evidence>
<comment type="caution">
    <text evidence="2">The sequence shown here is derived from an EMBL/GenBank/DDBJ whole genome shotgun (WGS) entry which is preliminary data.</text>
</comment>
<keyword evidence="2" id="KW-0808">Transferase</keyword>
<sequence>MTDDQFNYDSFVRNPLNPIDLNSFSLQESLYSSTFSSPPISNSFNISSFNINGLRMHSQVKIEQLYNFFSLKHITFGGVVDTHLHPKQMQYLSKQLPNYTVFSSFLDTSQHVRSLGSVSLFIDNSLASHVHTYHFHSSCLLSVDLYFKGRVKLRVFVIYILPTSDQILRDFTIDLLLQALFDAKRLGFYHAVCGDFNMHLDKFYPIYSNQPQIAIKHVHRLFNFLLSYSYVDFTPLNTSDTLGTFYRADIVSRIDYICASLVSSPTLPLTLSSCCVDNFTALLASLTTMSKSLRGLHLLKEKEFQDLSIKAHIENRDVNFDADISTFINLALSRSYRKIVLDQIFIDHPLTPCLLTDPKAVADAAVDHFQNSVPIKASPSSDISFLPERWRSVYTSKDDITSDAYDSLLLSPSLEEWLSVVSSMPNGKALGPSMITYEMLKHLGPVANSLLLILIWKYFASANIPDLWRQAMVFPILKPHKWKCQLKNTRLITLLEVICKAFVKLFYNRLSFILATHNILTGGNLAGLPGGTCRDPIITLESIIHDANSSNSPLDSFSGHFQSMFTAHGDTSSYRVRIGIDQGEVISPLLWVIYIDPLLTVLKHEMVDPYILRSASLLLSVVATNPDLKINNLVFMDNSTLISSTKSGMEYMLSITEEFYTLNNTSANHQKYTLISNSLPLSTTFSLSLVDFNLTLSSLNTISTLQITPISITSSFQFLGVWFNIKGSRIFVKKQIAKECNSFATTL</sequence>
<dbReference type="Proteomes" id="UP000615446">
    <property type="component" value="Unassembled WGS sequence"/>
</dbReference>
<evidence type="ECO:0000259" key="1">
    <source>
        <dbReference type="Pfam" id="PF00078"/>
    </source>
</evidence>
<keyword evidence="2" id="KW-0695">RNA-directed DNA polymerase</keyword>
<organism evidence="2 3">
    <name type="scientific">Rhizophagus clarus</name>
    <dbReference type="NCBI Taxonomy" id="94130"/>
    <lineage>
        <taxon>Eukaryota</taxon>
        <taxon>Fungi</taxon>
        <taxon>Fungi incertae sedis</taxon>
        <taxon>Mucoromycota</taxon>
        <taxon>Glomeromycotina</taxon>
        <taxon>Glomeromycetes</taxon>
        <taxon>Glomerales</taxon>
        <taxon>Glomeraceae</taxon>
        <taxon>Rhizophagus</taxon>
    </lineage>
</organism>